<gene>
    <name evidence="1" type="ORF">ACFO1S_24650</name>
</gene>
<dbReference type="RefSeq" id="WP_204602425.1">
    <property type="nucleotide sequence ID" value="NZ_JBHSED010000065.1"/>
</dbReference>
<comment type="caution">
    <text evidence="1">The sequence shown here is derived from an EMBL/GenBank/DDBJ whole genome shotgun (WGS) entry which is preliminary data.</text>
</comment>
<reference evidence="2" key="1">
    <citation type="journal article" date="2019" name="Int. J. Syst. Evol. Microbiol.">
        <title>The Global Catalogue of Microorganisms (GCM) 10K type strain sequencing project: providing services to taxonomists for standard genome sequencing and annotation.</title>
        <authorList>
            <consortium name="The Broad Institute Genomics Platform"/>
            <consortium name="The Broad Institute Genome Sequencing Center for Infectious Disease"/>
            <person name="Wu L."/>
            <person name="Ma J."/>
        </authorList>
    </citation>
    <scope>NUCLEOTIDE SEQUENCE [LARGE SCALE GENOMIC DNA]</scope>
    <source>
        <strain evidence="2">CGMCC 4.1641</strain>
    </source>
</reference>
<dbReference type="Proteomes" id="UP001595755">
    <property type="component" value="Unassembled WGS sequence"/>
</dbReference>
<organism evidence="1 2">
    <name type="scientific">Cohnella boryungensis</name>
    <dbReference type="NCBI Taxonomy" id="768479"/>
    <lineage>
        <taxon>Bacteria</taxon>
        <taxon>Bacillati</taxon>
        <taxon>Bacillota</taxon>
        <taxon>Bacilli</taxon>
        <taxon>Bacillales</taxon>
        <taxon>Paenibacillaceae</taxon>
        <taxon>Cohnella</taxon>
    </lineage>
</organism>
<protein>
    <submittedName>
        <fullName evidence="1">Uncharacterized protein</fullName>
    </submittedName>
</protein>
<evidence type="ECO:0000313" key="1">
    <source>
        <dbReference type="EMBL" id="MFC4306613.1"/>
    </source>
</evidence>
<sequence length="291" mass="34359">MLEDVYLADTIEQLTARIQQESSPDSLLQALFAEYDRYVDYANIQEWNRLVRVCEALHIAGWKEREPVEAIAEKWINGSYYTNLRTRAFLTIEGTAKGWSKQGNTFVIDDDRDRADYGISELATQRNPLPKNPVRLVRSGNYQQSVQPFVECLRELRERFDRDMQQERYGGGFDYFAVLCWFSHHDDPSPTVRYEYFHSEEDVPPHFAEAYYIRPKLQASKLAKRSGQLKMEFTRHYTRQEGELPLEALKELLKRDLLEIVAILEEKLKKKKLPYRTDLLRQDLKIILAQW</sequence>
<dbReference type="EMBL" id="JBHSED010000065">
    <property type="protein sequence ID" value="MFC4306613.1"/>
    <property type="molecule type" value="Genomic_DNA"/>
</dbReference>
<name>A0ABV8SGF5_9BACL</name>
<evidence type="ECO:0000313" key="2">
    <source>
        <dbReference type="Proteomes" id="UP001595755"/>
    </source>
</evidence>
<proteinExistence type="predicted"/>
<accession>A0ABV8SGF5</accession>
<keyword evidence="2" id="KW-1185">Reference proteome</keyword>